<feature type="domain" description="ANTAR" evidence="1">
    <location>
        <begin position="78"/>
        <end position="139"/>
    </location>
</feature>
<dbReference type="SUPFAM" id="SSF55785">
    <property type="entry name" value="PYP-like sensor domain (PAS domain)"/>
    <property type="match status" value="1"/>
</dbReference>
<keyword evidence="3" id="KW-1185">Reference proteome</keyword>
<dbReference type="PROSITE" id="PS50921">
    <property type="entry name" value="ANTAR"/>
    <property type="match status" value="1"/>
</dbReference>
<dbReference type="STRING" id="642780.SAMN04488570_0478"/>
<evidence type="ECO:0000313" key="2">
    <source>
        <dbReference type="EMBL" id="SDR82119.1"/>
    </source>
</evidence>
<evidence type="ECO:0000313" key="3">
    <source>
        <dbReference type="Proteomes" id="UP000198859"/>
    </source>
</evidence>
<dbReference type="Proteomes" id="UP000198859">
    <property type="component" value="Chromosome I"/>
</dbReference>
<dbReference type="InterPro" id="IPR035965">
    <property type="entry name" value="PAS-like_dom_sf"/>
</dbReference>
<sequence length="179" mass="18363">MTGCGATLSSWVDQLAPDARKRFAEQLAGAVQDHRSFVAQHAFATNGGERVLSVLGRVAHDEQGRPVLVDGVVADVTEDAARIVAGAVGSAGEHRPSIEQVKGALMATYAITERAAFELLRGISNRYNVKLALLAEQVSAAMTGGTPAGRAGEPIQLLIREAARGLGAAPASPGAGPTG</sequence>
<dbReference type="GO" id="GO:0003723">
    <property type="term" value="F:RNA binding"/>
    <property type="evidence" value="ECO:0007669"/>
    <property type="project" value="InterPro"/>
</dbReference>
<dbReference type="InterPro" id="IPR036388">
    <property type="entry name" value="WH-like_DNA-bd_sf"/>
</dbReference>
<proteinExistence type="predicted"/>
<dbReference type="InterPro" id="IPR013656">
    <property type="entry name" value="PAS_4"/>
</dbReference>
<name>A0A1H1M7X4_9ACTN</name>
<dbReference type="EMBL" id="LT629757">
    <property type="protein sequence ID" value="SDR82119.1"/>
    <property type="molecule type" value="Genomic_DNA"/>
</dbReference>
<dbReference type="Pfam" id="PF08448">
    <property type="entry name" value="PAS_4"/>
    <property type="match status" value="1"/>
</dbReference>
<dbReference type="Pfam" id="PF03861">
    <property type="entry name" value="ANTAR"/>
    <property type="match status" value="1"/>
</dbReference>
<evidence type="ECO:0000259" key="1">
    <source>
        <dbReference type="PROSITE" id="PS50921"/>
    </source>
</evidence>
<dbReference type="Gene3D" id="3.30.450.20">
    <property type="entry name" value="PAS domain"/>
    <property type="match status" value="1"/>
</dbReference>
<gene>
    <name evidence="2" type="ORF">SAMN04488570_0478</name>
</gene>
<protein>
    <submittedName>
        <fullName evidence="2">PAS fold-containing protein</fullName>
    </submittedName>
</protein>
<dbReference type="Gene3D" id="1.10.10.10">
    <property type="entry name" value="Winged helix-like DNA-binding domain superfamily/Winged helix DNA-binding domain"/>
    <property type="match status" value="1"/>
</dbReference>
<dbReference type="AlphaFoldDB" id="A0A1H1M7X4"/>
<dbReference type="SMART" id="SM01012">
    <property type="entry name" value="ANTAR"/>
    <property type="match status" value="1"/>
</dbReference>
<accession>A0A1H1M7X4</accession>
<reference evidence="3" key="1">
    <citation type="submission" date="2016-10" db="EMBL/GenBank/DDBJ databases">
        <authorList>
            <person name="Varghese N."/>
            <person name="Submissions S."/>
        </authorList>
    </citation>
    <scope>NUCLEOTIDE SEQUENCE [LARGE SCALE GENOMIC DNA]</scope>
    <source>
        <strain evidence="3">DSM 22127</strain>
    </source>
</reference>
<organism evidence="2 3">
    <name type="scientific">Nocardioides scoriae</name>
    <dbReference type="NCBI Taxonomy" id="642780"/>
    <lineage>
        <taxon>Bacteria</taxon>
        <taxon>Bacillati</taxon>
        <taxon>Actinomycetota</taxon>
        <taxon>Actinomycetes</taxon>
        <taxon>Propionibacteriales</taxon>
        <taxon>Nocardioidaceae</taxon>
        <taxon>Nocardioides</taxon>
    </lineage>
</organism>
<dbReference type="InterPro" id="IPR005561">
    <property type="entry name" value="ANTAR"/>
</dbReference>